<keyword evidence="6 8" id="KW-1133">Transmembrane helix</keyword>
<organism evidence="10 11">
    <name type="scientific">Pyrocoelia pectoralis</name>
    <dbReference type="NCBI Taxonomy" id="417401"/>
    <lineage>
        <taxon>Eukaryota</taxon>
        <taxon>Metazoa</taxon>
        <taxon>Ecdysozoa</taxon>
        <taxon>Arthropoda</taxon>
        <taxon>Hexapoda</taxon>
        <taxon>Insecta</taxon>
        <taxon>Pterygota</taxon>
        <taxon>Neoptera</taxon>
        <taxon>Endopterygota</taxon>
        <taxon>Coleoptera</taxon>
        <taxon>Polyphaga</taxon>
        <taxon>Elateriformia</taxon>
        <taxon>Elateroidea</taxon>
        <taxon>Lampyridae</taxon>
        <taxon>Lampyrinae</taxon>
        <taxon>Pyrocoelia</taxon>
    </lineage>
</organism>
<feature type="transmembrane region" description="Helical" evidence="8">
    <location>
        <begin position="89"/>
        <end position="108"/>
    </location>
</feature>
<dbReference type="InterPro" id="IPR005828">
    <property type="entry name" value="MFS_sugar_transport-like"/>
</dbReference>
<evidence type="ECO:0000256" key="4">
    <source>
        <dbReference type="ARBA" id="ARBA00022597"/>
    </source>
</evidence>
<feature type="transmembrane region" description="Helical" evidence="8">
    <location>
        <begin position="419"/>
        <end position="441"/>
    </location>
</feature>
<keyword evidence="11" id="KW-1185">Reference proteome</keyword>
<evidence type="ECO:0000256" key="7">
    <source>
        <dbReference type="ARBA" id="ARBA00023136"/>
    </source>
</evidence>
<feature type="transmembrane region" description="Helical" evidence="8">
    <location>
        <begin position="290"/>
        <end position="312"/>
    </location>
</feature>
<dbReference type="GO" id="GO:0005886">
    <property type="term" value="C:plasma membrane"/>
    <property type="evidence" value="ECO:0007669"/>
    <property type="project" value="UniProtKB-SubCell"/>
</dbReference>
<dbReference type="Gene3D" id="1.20.1250.20">
    <property type="entry name" value="MFS general substrate transporter like domains"/>
    <property type="match status" value="1"/>
</dbReference>
<evidence type="ECO:0000256" key="5">
    <source>
        <dbReference type="ARBA" id="ARBA00022692"/>
    </source>
</evidence>
<dbReference type="Pfam" id="PF00083">
    <property type="entry name" value="Sugar_tr"/>
    <property type="match status" value="1"/>
</dbReference>
<feature type="transmembrane region" description="Helical" evidence="8">
    <location>
        <begin position="145"/>
        <end position="164"/>
    </location>
</feature>
<keyword evidence="3" id="KW-1003">Cell membrane</keyword>
<dbReference type="InterPro" id="IPR036259">
    <property type="entry name" value="MFS_trans_sf"/>
</dbReference>
<dbReference type="SUPFAM" id="SSF103473">
    <property type="entry name" value="MFS general substrate transporter"/>
    <property type="match status" value="1"/>
</dbReference>
<name>A0AAN7ZKP8_9COLE</name>
<dbReference type="InterPro" id="IPR050549">
    <property type="entry name" value="MFS_Trehalose_Transporter"/>
</dbReference>
<evidence type="ECO:0000313" key="11">
    <source>
        <dbReference type="Proteomes" id="UP001329430"/>
    </source>
</evidence>
<dbReference type="Proteomes" id="UP001329430">
    <property type="component" value="Chromosome 6"/>
</dbReference>
<evidence type="ECO:0000256" key="6">
    <source>
        <dbReference type="ARBA" id="ARBA00022989"/>
    </source>
</evidence>
<evidence type="ECO:0000256" key="1">
    <source>
        <dbReference type="ARBA" id="ARBA00004651"/>
    </source>
</evidence>
<sequence length="463" mass="51454">MKFIKSIYKKEYLHQYLATVTASFSILSVGINTAWTSPYLPQITNGSYPGISITSDEGSWIAIMPPLASPIGALIAANLVDRIGRKTTTLLMAPVTFLMFITLAFAKSTLLFCIIRFVIGCLASILYTALAMYLGEISHPSIRGILTASVAFSSLLGSLLINLLGFYFSIFVSSLICAAIPVIHFLGFMWMPESPYYFIRKNMDKEAKQSLSKLRAADEVEKEFKTLSVIVNEEINKKKAHFWDVFTVKSNRLGLFIFIILNSTRKFSGSGPFLFYTASIFQTAEGSVNANVSVTIFLCIQIASAMVSLNVLDFIGRRPVIIVSSVACIITLSVSGTYFYCKDYHPAYLQHFGWVPLTVLTIYMVFYNLGLELTPIVYASELFPTSVKAYALALVDVISACNGVITLKIFQILTDNYGMYLPFWVFAMCCAVGLVLIVIYVPETKNKTLEEIQQDLVKRSGTR</sequence>
<accession>A0AAN7ZKP8</accession>
<feature type="transmembrane region" description="Helical" evidence="8">
    <location>
        <begin position="170"/>
        <end position="191"/>
    </location>
</feature>
<feature type="transmembrane region" description="Helical" evidence="8">
    <location>
        <begin position="253"/>
        <end position="278"/>
    </location>
</feature>
<dbReference type="PROSITE" id="PS00216">
    <property type="entry name" value="SUGAR_TRANSPORT_1"/>
    <property type="match status" value="2"/>
</dbReference>
<dbReference type="PANTHER" id="PTHR48021">
    <property type="match status" value="1"/>
</dbReference>
<dbReference type="InterPro" id="IPR020846">
    <property type="entry name" value="MFS_dom"/>
</dbReference>
<keyword evidence="5 8" id="KW-0812">Transmembrane</keyword>
<feature type="transmembrane region" description="Helical" evidence="8">
    <location>
        <begin position="58"/>
        <end position="77"/>
    </location>
</feature>
<comment type="subcellular location">
    <subcellularLocation>
        <location evidence="1">Cell membrane</location>
        <topology evidence="1">Multi-pass membrane protein</topology>
    </subcellularLocation>
</comment>
<evidence type="ECO:0000256" key="2">
    <source>
        <dbReference type="ARBA" id="ARBA00022448"/>
    </source>
</evidence>
<comment type="caution">
    <text evidence="10">The sequence shown here is derived from an EMBL/GenBank/DDBJ whole genome shotgun (WGS) entry which is preliminary data.</text>
</comment>
<dbReference type="AlphaFoldDB" id="A0AAN7ZKP8"/>
<evidence type="ECO:0000259" key="9">
    <source>
        <dbReference type="PROSITE" id="PS50850"/>
    </source>
</evidence>
<dbReference type="PROSITE" id="PS50850">
    <property type="entry name" value="MFS"/>
    <property type="match status" value="1"/>
</dbReference>
<evidence type="ECO:0000256" key="3">
    <source>
        <dbReference type="ARBA" id="ARBA00022475"/>
    </source>
</evidence>
<dbReference type="FunFam" id="1.20.1250.20:FF:000218">
    <property type="entry name" value="facilitated trehalose transporter Tret1"/>
    <property type="match status" value="1"/>
</dbReference>
<dbReference type="InterPro" id="IPR005829">
    <property type="entry name" value="Sugar_transporter_CS"/>
</dbReference>
<evidence type="ECO:0000313" key="10">
    <source>
        <dbReference type="EMBL" id="KAK5642291.1"/>
    </source>
</evidence>
<dbReference type="GO" id="GO:0022857">
    <property type="term" value="F:transmembrane transporter activity"/>
    <property type="evidence" value="ECO:0007669"/>
    <property type="project" value="InterPro"/>
</dbReference>
<dbReference type="EMBL" id="JAVRBK010000006">
    <property type="protein sequence ID" value="KAK5642291.1"/>
    <property type="molecule type" value="Genomic_DNA"/>
</dbReference>
<reference evidence="10 11" key="1">
    <citation type="journal article" date="2024" name="Insects">
        <title>An Improved Chromosome-Level Genome Assembly of the Firefly Pyrocoelia pectoralis.</title>
        <authorList>
            <person name="Fu X."/>
            <person name="Meyer-Rochow V.B."/>
            <person name="Ballantyne L."/>
            <person name="Zhu X."/>
        </authorList>
    </citation>
    <scope>NUCLEOTIDE SEQUENCE [LARGE SCALE GENOMIC DNA]</scope>
    <source>
        <strain evidence="10">XCY_ONT2</strain>
    </source>
</reference>
<feature type="transmembrane region" description="Helical" evidence="8">
    <location>
        <begin position="114"/>
        <end position="133"/>
    </location>
</feature>
<dbReference type="PANTHER" id="PTHR48021:SF46">
    <property type="entry name" value="MAJOR FACILITATOR SUPERFAMILY (MFS) PROFILE DOMAIN-CONTAINING PROTEIN"/>
    <property type="match status" value="1"/>
</dbReference>
<protein>
    <recommendedName>
        <fullName evidence="9">Major facilitator superfamily (MFS) profile domain-containing protein</fullName>
    </recommendedName>
</protein>
<keyword evidence="2" id="KW-0813">Transport</keyword>
<feature type="transmembrane region" description="Helical" evidence="8">
    <location>
        <begin position="352"/>
        <end position="369"/>
    </location>
</feature>
<feature type="domain" description="Major facilitator superfamily (MFS) profile" evidence="9">
    <location>
        <begin position="18"/>
        <end position="445"/>
    </location>
</feature>
<proteinExistence type="predicted"/>
<keyword evidence="7 8" id="KW-0472">Membrane</keyword>
<feature type="transmembrane region" description="Helical" evidence="8">
    <location>
        <begin position="390"/>
        <end position="413"/>
    </location>
</feature>
<feature type="transmembrane region" description="Helical" evidence="8">
    <location>
        <begin position="319"/>
        <end position="340"/>
    </location>
</feature>
<feature type="transmembrane region" description="Helical" evidence="8">
    <location>
        <begin position="12"/>
        <end position="31"/>
    </location>
</feature>
<evidence type="ECO:0000256" key="8">
    <source>
        <dbReference type="SAM" id="Phobius"/>
    </source>
</evidence>
<keyword evidence="4" id="KW-0762">Sugar transport</keyword>
<gene>
    <name evidence="10" type="ORF">RI129_008458</name>
</gene>